<evidence type="ECO:0000259" key="10">
    <source>
        <dbReference type="PROSITE" id="PS50893"/>
    </source>
</evidence>
<dbReference type="InterPro" id="IPR017871">
    <property type="entry name" value="ABC_transporter-like_CS"/>
</dbReference>
<evidence type="ECO:0000256" key="1">
    <source>
        <dbReference type="ARBA" id="ARBA00004202"/>
    </source>
</evidence>
<dbReference type="Pfam" id="PF08352">
    <property type="entry name" value="oligo_HPY"/>
    <property type="match status" value="1"/>
</dbReference>
<dbReference type="PROSITE" id="PS00211">
    <property type="entry name" value="ABC_TRANSPORTER_1"/>
    <property type="match status" value="1"/>
</dbReference>
<evidence type="ECO:0000256" key="4">
    <source>
        <dbReference type="ARBA" id="ARBA00022475"/>
    </source>
</evidence>
<dbReference type="GO" id="GO:0005524">
    <property type="term" value="F:ATP binding"/>
    <property type="evidence" value="ECO:0007669"/>
    <property type="project" value="UniProtKB-KW"/>
</dbReference>
<keyword evidence="3" id="KW-0813">Transport</keyword>
<comment type="subcellular location">
    <subcellularLocation>
        <location evidence="1">Cell membrane</location>
        <topology evidence="1">Peripheral membrane protein</topology>
    </subcellularLocation>
</comment>
<dbReference type="GO" id="GO:0005886">
    <property type="term" value="C:plasma membrane"/>
    <property type="evidence" value="ECO:0007669"/>
    <property type="project" value="UniProtKB-SubCell"/>
</dbReference>
<dbReference type="Pfam" id="PF00005">
    <property type="entry name" value="ABC_tran"/>
    <property type="match status" value="1"/>
</dbReference>
<keyword evidence="4" id="KW-1003">Cell membrane</keyword>
<dbReference type="EMBL" id="QMPY01000122">
    <property type="protein sequence ID" value="RLE07084.1"/>
    <property type="molecule type" value="Genomic_DNA"/>
</dbReference>
<organism evidence="11 12">
    <name type="scientific">Aerophobetes bacterium</name>
    <dbReference type="NCBI Taxonomy" id="2030807"/>
    <lineage>
        <taxon>Bacteria</taxon>
        <taxon>Candidatus Aerophobota</taxon>
    </lineage>
</organism>
<dbReference type="SUPFAM" id="SSF52540">
    <property type="entry name" value="P-loop containing nucleoside triphosphate hydrolases"/>
    <property type="match status" value="1"/>
</dbReference>
<dbReference type="AlphaFoldDB" id="A0A662D412"/>
<evidence type="ECO:0000256" key="9">
    <source>
        <dbReference type="ARBA" id="ARBA00023136"/>
    </source>
</evidence>
<dbReference type="InterPro" id="IPR013563">
    <property type="entry name" value="Oligopep_ABC_C"/>
</dbReference>
<dbReference type="PANTHER" id="PTHR43297">
    <property type="entry name" value="OLIGOPEPTIDE TRANSPORT ATP-BINDING PROTEIN APPD"/>
    <property type="match status" value="1"/>
</dbReference>
<keyword evidence="9" id="KW-0472">Membrane</keyword>
<proteinExistence type="inferred from homology"/>
<dbReference type="GO" id="GO:0016887">
    <property type="term" value="F:ATP hydrolysis activity"/>
    <property type="evidence" value="ECO:0007669"/>
    <property type="project" value="InterPro"/>
</dbReference>
<evidence type="ECO:0000256" key="3">
    <source>
        <dbReference type="ARBA" id="ARBA00022448"/>
    </source>
</evidence>
<sequence length="393" mass="44698">MDNCLLNVENLRTNFYTYEGVVKALDGVSFNIPDGKTLGLVGETGCGKSVTSLSILRLILPPGRIEEGRILFKHDENPSQDDKYVDLLSQTEEEMRKIRGNEISMIFQEPSSALNPVYSVNDQISESFLLHRREDLCRKVIEEIETLIHKNPFVLKKIIYQIERKIYRKMLKAPDSPLLKFLSRVPILNRYQGWLRREAKKETVEILRKLGIPNPEEVVNRYPHELSGGMQQRIVIAMALACNPKLLIADEPTSNLDVTIQAQILDLIQEIKDKVGSSILFITHDLGVVAEMCDYVAVMYAGNICEMAPVRELFKNPRHPYTVALMRALPELGRKRLESIKGNVPNLVNPPSGCRFHPRCSRAMPICSRKKPKPVELGKEHFVACHIYNQGNE</sequence>
<evidence type="ECO:0000256" key="6">
    <source>
        <dbReference type="ARBA" id="ARBA00022741"/>
    </source>
</evidence>
<comment type="similarity">
    <text evidence="2">Belongs to the ABC transporter superfamily.</text>
</comment>
<dbReference type="PROSITE" id="PS50893">
    <property type="entry name" value="ABC_TRANSPORTER_2"/>
    <property type="match status" value="1"/>
</dbReference>
<evidence type="ECO:0000256" key="8">
    <source>
        <dbReference type="ARBA" id="ARBA00022967"/>
    </source>
</evidence>
<dbReference type="InterPro" id="IPR027417">
    <property type="entry name" value="P-loop_NTPase"/>
</dbReference>
<dbReference type="InterPro" id="IPR003439">
    <property type="entry name" value="ABC_transporter-like_ATP-bd"/>
</dbReference>
<keyword evidence="5" id="KW-0997">Cell inner membrane</keyword>
<feature type="domain" description="ABC transporter" evidence="10">
    <location>
        <begin position="6"/>
        <end position="326"/>
    </location>
</feature>
<keyword evidence="6" id="KW-0547">Nucleotide-binding</keyword>
<accession>A0A662D412</accession>
<comment type="caution">
    <text evidence="11">The sequence shown here is derived from an EMBL/GenBank/DDBJ whole genome shotgun (WGS) entry which is preliminary data.</text>
</comment>
<name>A0A662D412_UNCAE</name>
<dbReference type="InterPro" id="IPR003593">
    <property type="entry name" value="AAA+_ATPase"/>
</dbReference>
<evidence type="ECO:0000313" key="11">
    <source>
        <dbReference type="EMBL" id="RLE07084.1"/>
    </source>
</evidence>
<dbReference type="SMART" id="SM00382">
    <property type="entry name" value="AAA"/>
    <property type="match status" value="1"/>
</dbReference>
<dbReference type="InterPro" id="IPR050388">
    <property type="entry name" value="ABC_Ni/Peptide_Import"/>
</dbReference>
<evidence type="ECO:0000256" key="2">
    <source>
        <dbReference type="ARBA" id="ARBA00005417"/>
    </source>
</evidence>
<evidence type="ECO:0000313" key="12">
    <source>
        <dbReference type="Proteomes" id="UP000277457"/>
    </source>
</evidence>
<keyword evidence="8" id="KW-1278">Translocase</keyword>
<dbReference type="Proteomes" id="UP000277457">
    <property type="component" value="Unassembled WGS sequence"/>
</dbReference>
<dbReference type="CDD" id="cd03257">
    <property type="entry name" value="ABC_NikE_OppD_transporters"/>
    <property type="match status" value="1"/>
</dbReference>
<dbReference type="NCBIfam" id="TIGR01727">
    <property type="entry name" value="oligo_HPY"/>
    <property type="match status" value="1"/>
</dbReference>
<keyword evidence="7 11" id="KW-0067">ATP-binding</keyword>
<dbReference type="GO" id="GO:0015833">
    <property type="term" value="P:peptide transport"/>
    <property type="evidence" value="ECO:0007669"/>
    <property type="project" value="InterPro"/>
</dbReference>
<dbReference type="Gene3D" id="3.40.50.300">
    <property type="entry name" value="P-loop containing nucleotide triphosphate hydrolases"/>
    <property type="match status" value="1"/>
</dbReference>
<evidence type="ECO:0000256" key="7">
    <source>
        <dbReference type="ARBA" id="ARBA00022840"/>
    </source>
</evidence>
<evidence type="ECO:0000256" key="5">
    <source>
        <dbReference type="ARBA" id="ARBA00022519"/>
    </source>
</evidence>
<dbReference type="PANTHER" id="PTHR43297:SF14">
    <property type="entry name" value="ATPASE AAA-TYPE CORE DOMAIN-CONTAINING PROTEIN"/>
    <property type="match status" value="1"/>
</dbReference>
<reference evidence="11 12" key="1">
    <citation type="submission" date="2018-06" db="EMBL/GenBank/DDBJ databases">
        <title>Extensive metabolic versatility and redundancy in microbially diverse, dynamic hydrothermal sediments.</title>
        <authorList>
            <person name="Dombrowski N."/>
            <person name="Teske A."/>
            <person name="Baker B.J."/>
        </authorList>
    </citation>
    <scope>NUCLEOTIDE SEQUENCE [LARGE SCALE GENOMIC DNA]</scope>
    <source>
        <strain evidence="11">B7_G13</strain>
    </source>
</reference>
<protein>
    <submittedName>
        <fullName evidence="11">ABC transporter ATP-binding protein</fullName>
    </submittedName>
</protein>
<gene>
    <name evidence="11" type="ORF">DRZ78_03580</name>
</gene>